<evidence type="ECO:0000256" key="1">
    <source>
        <dbReference type="ARBA" id="ARBA00004651"/>
    </source>
</evidence>
<feature type="transmembrane region" description="Helical" evidence="8">
    <location>
        <begin position="201"/>
        <end position="222"/>
    </location>
</feature>
<feature type="transmembrane region" description="Helical" evidence="8">
    <location>
        <begin position="242"/>
        <end position="265"/>
    </location>
</feature>
<dbReference type="AlphaFoldDB" id="A0A1V4HXA8"/>
<evidence type="ECO:0000259" key="9">
    <source>
        <dbReference type="Pfam" id="PF13231"/>
    </source>
</evidence>
<evidence type="ECO:0000256" key="7">
    <source>
        <dbReference type="ARBA" id="ARBA00023136"/>
    </source>
</evidence>
<name>A0A1V4HXA8_NITVU</name>
<evidence type="ECO:0000256" key="3">
    <source>
        <dbReference type="ARBA" id="ARBA00022676"/>
    </source>
</evidence>
<feature type="transmembrane region" description="Helical" evidence="8">
    <location>
        <begin position="319"/>
        <end position="339"/>
    </location>
</feature>
<comment type="caution">
    <text evidence="10">The sequence shown here is derived from an EMBL/GenBank/DDBJ whole genome shotgun (WGS) entry which is preliminary data.</text>
</comment>
<dbReference type="PANTHER" id="PTHR33908:SF9">
    <property type="entry name" value="BLL5595 PROTEIN"/>
    <property type="match status" value="1"/>
</dbReference>
<keyword evidence="2" id="KW-1003">Cell membrane</keyword>
<comment type="subcellular location">
    <subcellularLocation>
        <location evidence="1">Cell membrane</location>
        <topology evidence="1">Multi-pass membrane protein</topology>
    </subcellularLocation>
</comment>
<keyword evidence="3" id="KW-0328">Glycosyltransferase</keyword>
<dbReference type="OrthoDB" id="7955969at2"/>
<evidence type="ECO:0000256" key="8">
    <source>
        <dbReference type="SAM" id="Phobius"/>
    </source>
</evidence>
<dbReference type="STRING" id="29421.B2M20_13910"/>
<proteinExistence type="predicted"/>
<keyword evidence="4" id="KW-0808">Transferase</keyword>
<feature type="transmembrane region" description="Helical" evidence="8">
    <location>
        <begin position="16"/>
        <end position="37"/>
    </location>
</feature>
<protein>
    <recommendedName>
        <fullName evidence="9">Glycosyltransferase RgtA/B/C/D-like domain-containing protein</fullName>
    </recommendedName>
</protein>
<feature type="transmembrane region" description="Helical" evidence="8">
    <location>
        <begin position="292"/>
        <end position="313"/>
    </location>
</feature>
<dbReference type="GO" id="GO:0009103">
    <property type="term" value="P:lipopolysaccharide biosynthetic process"/>
    <property type="evidence" value="ECO:0007669"/>
    <property type="project" value="UniProtKB-ARBA"/>
</dbReference>
<sequence>MRFTSLVVELIRARPLLVFWIVVLFQAAMWLLVPLLLYPAPPGDLATALAFGREYLVGTDLGPPLAFWLADIAYRAAGNHIFGVYLLSQLCFIVAFRVLFELARTIVGSQQAVLAVLLTVTVTAYGAPGLTFGPSVLALPLWSLLLLHGWRIVGQGRNAWFALSIEAGLLLLTTPAAAGLLLALTVFALATERGRNALGSVDPLFALLVIAVLALPYLIWLVRADALGAPPWPDIFELHLRLLRWSELLLALVFATAGLLLLVVLNSSFVNRKPEDAPVIVRPPVDPLAQTFVYAFALAPALGGSLVAALFGVDHVIGGAPIALSMSGLAVVLLSGDLIHLRRLRVLRVAWLAAVVAPALAVIATVIVQPWFANTEVATSIPASAIGTFFGENFERRTNRPLPAVAGDPLLAALVALGPSRPHLLLDASPERTPWITSAKFTELGGVVVWRASDTAGTPPEAIAKRFPGIVPEIPRTFGRLVNGRLPLLRIGWAIVRPKAL</sequence>
<evidence type="ECO:0000256" key="2">
    <source>
        <dbReference type="ARBA" id="ARBA00022475"/>
    </source>
</evidence>
<evidence type="ECO:0000256" key="4">
    <source>
        <dbReference type="ARBA" id="ARBA00022679"/>
    </source>
</evidence>
<evidence type="ECO:0000256" key="5">
    <source>
        <dbReference type="ARBA" id="ARBA00022692"/>
    </source>
</evidence>
<dbReference type="GO" id="GO:0005886">
    <property type="term" value="C:plasma membrane"/>
    <property type="evidence" value="ECO:0007669"/>
    <property type="project" value="UniProtKB-SubCell"/>
</dbReference>
<dbReference type="InterPro" id="IPR050297">
    <property type="entry name" value="LipidA_mod_glycosyltrf_83"/>
</dbReference>
<feature type="transmembrane region" description="Helical" evidence="8">
    <location>
        <begin position="159"/>
        <end position="189"/>
    </location>
</feature>
<keyword evidence="6 8" id="KW-1133">Transmembrane helix</keyword>
<dbReference type="RefSeq" id="WP_079447607.1">
    <property type="nucleotide sequence ID" value="NZ_MWPQ01000049.1"/>
</dbReference>
<evidence type="ECO:0000313" key="11">
    <source>
        <dbReference type="Proteomes" id="UP000189940"/>
    </source>
</evidence>
<feature type="transmembrane region" description="Helical" evidence="8">
    <location>
        <begin position="112"/>
        <end position="139"/>
    </location>
</feature>
<feature type="transmembrane region" description="Helical" evidence="8">
    <location>
        <begin position="351"/>
        <end position="372"/>
    </location>
</feature>
<dbReference type="PANTHER" id="PTHR33908">
    <property type="entry name" value="MANNOSYLTRANSFERASE YKCB-RELATED"/>
    <property type="match status" value="1"/>
</dbReference>
<evidence type="ECO:0000256" key="6">
    <source>
        <dbReference type="ARBA" id="ARBA00022989"/>
    </source>
</evidence>
<feature type="domain" description="Glycosyltransferase RgtA/B/C/D-like" evidence="9">
    <location>
        <begin position="63"/>
        <end position="220"/>
    </location>
</feature>
<dbReference type="EMBL" id="MWPQ01000049">
    <property type="protein sequence ID" value="OPH82242.1"/>
    <property type="molecule type" value="Genomic_DNA"/>
</dbReference>
<feature type="transmembrane region" description="Helical" evidence="8">
    <location>
        <begin position="81"/>
        <end position="100"/>
    </location>
</feature>
<dbReference type="InterPro" id="IPR038731">
    <property type="entry name" value="RgtA/B/C-like"/>
</dbReference>
<keyword evidence="5 8" id="KW-0812">Transmembrane</keyword>
<dbReference type="GO" id="GO:0016763">
    <property type="term" value="F:pentosyltransferase activity"/>
    <property type="evidence" value="ECO:0007669"/>
    <property type="project" value="TreeGrafter"/>
</dbReference>
<keyword evidence="11" id="KW-1185">Reference proteome</keyword>
<organism evidence="10 11">
    <name type="scientific">Nitrobacter vulgaris</name>
    <dbReference type="NCBI Taxonomy" id="29421"/>
    <lineage>
        <taxon>Bacteria</taxon>
        <taxon>Pseudomonadati</taxon>
        <taxon>Pseudomonadota</taxon>
        <taxon>Alphaproteobacteria</taxon>
        <taxon>Hyphomicrobiales</taxon>
        <taxon>Nitrobacteraceae</taxon>
        <taxon>Nitrobacter</taxon>
    </lineage>
</organism>
<dbReference type="Pfam" id="PF13231">
    <property type="entry name" value="PMT_2"/>
    <property type="match status" value="1"/>
</dbReference>
<evidence type="ECO:0000313" key="10">
    <source>
        <dbReference type="EMBL" id="OPH82242.1"/>
    </source>
</evidence>
<keyword evidence="7 8" id="KW-0472">Membrane</keyword>
<dbReference type="Proteomes" id="UP000189940">
    <property type="component" value="Unassembled WGS sequence"/>
</dbReference>
<accession>A0A1V4HXA8</accession>
<gene>
    <name evidence="10" type="ORF">B2M20_13910</name>
</gene>
<reference evidence="10 11" key="1">
    <citation type="submission" date="2017-02" db="EMBL/GenBank/DDBJ databases">
        <title>Genome sequence of the nitrite-oxidizing bacterium Nitrobacter vulgaris strain Ab1.</title>
        <authorList>
            <person name="Mellbye B.L."/>
            <person name="Davis E.W."/>
            <person name="Spieck E."/>
            <person name="Chang J.H."/>
            <person name="Bottomley P.J."/>
            <person name="Sayavedra-Soto L.A."/>
        </authorList>
    </citation>
    <scope>NUCLEOTIDE SEQUENCE [LARGE SCALE GENOMIC DNA]</scope>
    <source>
        <strain evidence="10 11">Ab1</strain>
    </source>
</reference>